<organism evidence="1 2">
    <name type="scientific">Streptomyces humicola</name>
    <dbReference type="NCBI Taxonomy" id="2953240"/>
    <lineage>
        <taxon>Bacteria</taxon>
        <taxon>Bacillati</taxon>
        <taxon>Actinomycetota</taxon>
        <taxon>Actinomycetes</taxon>
        <taxon>Kitasatosporales</taxon>
        <taxon>Streptomycetaceae</taxon>
        <taxon>Streptomyces</taxon>
    </lineage>
</organism>
<reference evidence="1" key="1">
    <citation type="submission" date="2022-06" db="EMBL/GenBank/DDBJ databases">
        <title>Draft genome sequence of Streptomyces sp. RB6PN25 isolated from peat swamp forest in Thailand.</title>
        <authorList>
            <person name="Duangmal K."/>
            <person name="Klaysubun C."/>
        </authorList>
    </citation>
    <scope>NUCLEOTIDE SEQUENCE</scope>
    <source>
        <strain evidence="1">RB6PN25</strain>
    </source>
</reference>
<dbReference type="EMBL" id="JANFNG010000016">
    <property type="protein sequence ID" value="MCQ4082828.1"/>
    <property type="molecule type" value="Genomic_DNA"/>
</dbReference>
<keyword evidence="2" id="KW-1185">Reference proteome</keyword>
<protein>
    <submittedName>
        <fullName evidence="1">DUF4865 family protein</fullName>
    </submittedName>
</protein>
<name>A0ABT1PYR9_9ACTN</name>
<accession>A0ABT1PYR9</accession>
<sequence>MYTMQYQIALPADYDMGIIRHRVAARGGLTDGFSGLGIKAYLVRDRASGSPVNEYAPFYIWHDVSGMSRFLWGRAGFHGIVSDFGRPAVRHWTGAGFTSGPSVRTTPRAATRRTWRLPADADPAEVVERELGELRLHAIAPGAHSVSLAVDPHRWELVRFTLWEQATAARAEQDGERDGEEDVVRYQVLHLSSPHLDDLLTLDTNVTVTPGLRHK</sequence>
<dbReference type="RefSeq" id="WP_255921738.1">
    <property type="nucleotide sequence ID" value="NZ_JANFNG010000016.1"/>
</dbReference>
<dbReference type="Pfam" id="PF16157">
    <property type="entry name" value="DUF4865"/>
    <property type="match status" value="1"/>
</dbReference>
<evidence type="ECO:0000313" key="1">
    <source>
        <dbReference type="EMBL" id="MCQ4082828.1"/>
    </source>
</evidence>
<dbReference type="Proteomes" id="UP001057702">
    <property type="component" value="Unassembled WGS sequence"/>
</dbReference>
<proteinExistence type="predicted"/>
<comment type="caution">
    <text evidence="1">The sequence shown here is derived from an EMBL/GenBank/DDBJ whole genome shotgun (WGS) entry which is preliminary data.</text>
</comment>
<dbReference type="InterPro" id="IPR032349">
    <property type="entry name" value="DUF4865"/>
</dbReference>
<gene>
    <name evidence="1" type="ORF">NGB36_20025</name>
</gene>
<evidence type="ECO:0000313" key="2">
    <source>
        <dbReference type="Proteomes" id="UP001057702"/>
    </source>
</evidence>